<dbReference type="Gene3D" id="3.40.50.1820">
    <property type="entry name" value="alpha/beta hydrolase"/>
    <property type="match status" value="1"/>
</dbReference>
<dbReference type="Proteomes" id="UP000295258">
    <property type="component" value="Unassembled WGS sequence"/>
</dbReference>
<sequence>MAVVGHSAGAQLALRAVADGARAALAVSLAGVLDLVEGDRRWLSSGAVAAAVGGPSTARGERPSGGADAYGAGSPLLRVPIGVPQLIVQGAADDLDLIDFGRRHAQAAERAGDDVTYLELPGDHFDVITPTTSIWRAAAEAITAALA</sequence>
<dbReference type="SUPFAM" id="SSF53474">
    <property type="entry name" value="alpha/beta-Hydrolases"/>
    <property type="match status" value="1"/>
</dbReference>
<dbReference type="RefSeq" id="WP_132606656.1">
    <property type="nucleotide sequence ID" value="NZ_SMKO01000321.1"/>
</dbReference>
<dbReference type="EMBL" id="SMKO01000321">
    <property type="protein sequence ID" value="TDC85206.1"/>
    <property type="molecule type" value="Genomic_DNA"/>
</dbReference>
<name>A0A4R4U6Q7_9ACTN</name>
<evidence type="ECO:0008006" key="3">
    <source>
        <dbReference type="Google" id="ProtNLM"/>
    </source>
</evidence>
<comment type="caution">
    <text evidence="1">The sequence shown here is derived from an EMBL/GenBank/DDBJ whole genome shotgun (WGS) entry which is preliminary data.</text>
</comment>
<organism evidence="1 2">
    <name type="scientific">Nonomuraea deserti</name>
    <dbReference type="NCBI Taxonomy" id="1848322"/>
    <lineage>
        <taxon>Bacteria</taxon>
        <taxon>Bacillati</taxon>
        <taxon>Actinomycetota</taxon>
        <taxon>Actinomycetes</taxon>
        <taxon>Streptosporangiales</taxon>
        <taxon>Streptosporangiaceae</taxon>
        <taxon>Nonomuraea</taxon>
    </lineage>
</organism>
<gene>
    <name evidence="1" type="ORF">E1292_49000</name>
</gene>
<dbReference type="InterPro" id="IPR029058">
    <property type="entry name" value="AB_hydrolase_fold"/>
</dbReference>
<evidence type="ECO:0000313" key="2">
    <source>
        <dbReference type="Proteomes" id="UP000295258"/>
    </source>
</evidence>
<dbReference type="AlphaFoldDB" id="A0A4R4U6Q7"/>
<accession>A0A4R4U6Q7</accession>
<evidence type="ECO:0000313" key="1">
    <source>
        <dbReference type="EMBL" id="TDC85206.1"/>
    </source>
</evidence>
<keyword evidence="2" id="KW-1185">Reference proteome</keyword>
<reference evidence="1 2" key="1">
    <citation type="submission" date="2019-03" db="EMBL/GenBank/DDBJ databases">
        <title>Draft genome sequences of novel Actinobacteria.</title>
        <authorList>
            <person name="Sahin N."/>
            <person name="Ay H."/>
            <person name="Saygin H."/>
        </authorList>
    </citation>
    <scope>NUCLEOTIDE SEQUENCE [LARGE SCALE GENOMIC DNA]</scope>
    <source>
        <strain evidence="1 2">KC310</strain>
    </source>
</reference>
<protein>
    <recommendedName>
        <fullName evidence="3">Alpha/beta hydrolase</fullName>
    </recommendedName>
</protein>
<proteinExistence type="predicted"/>